<organism evidence="1 2">
    <name type="scientific">Ramazzottius varieornatus</name>
    <name type="common">Water bear</name>
    <name type="synonym">Tardigrade</name>
    <dbReference type="NCBI Taxonomy" id="947166"/>
    <lineage>
        <taxon>Eukaryota</taxon>
        <taxon>Metazoa</taxon>
        <taxon>Ecdysozoa</taxon>
        <taxon>Tardigrada</taxon>
        <taxon>Eutardigrada</taxon>
        <taxon>Parachela</taxon>
        <taxon>Hypsibioidea</taxon>
        <taxon>Ramazzottiidae</taxon>
        <taxon>Ramazzottius</taxon>
    </lineage>
</organism>
<dbReference type="Proteomes" id="UP000186922">
    <property type="component" value="Unassembled WGS sequence"/>
</dbReference>
<protein>
    <submittedName>
        <fullName evidence="1">Uncharacterized protein</fullName>
    </submittedName>
</protein>
<dbReference type="AlphaFoldDB" id="A0A1D1VTV6"/>
<evidence type="ECO:0000313" key="2">
    <source>
        <dbReference type="Proteomes" id="UP000186922"/>
    </source>
</evidence>
<dbReference type="EMBL" id="BDGG01000007">
    <property type="protein sequence ID" value="GAV02009.1"/>
    <property type="molecule type" value="Genomic_DNA"/>
</dbReference>
<accession>A0A1D1VTV6</accession>
<keyword evidence="2" id="KW-1185">Reference proteome</keyword>
<evidence type="ECO:0000313" key="1">
    <source>
        <dbReference type="EMBL" id="GAV02009.1"/>
    </source>
</evidence>
<name>A0A1D1VTV6_RAMVA</name>
<gene>
    <name evidence="1" type="primary">RvY_12626</name>
    <name evidence="1" type="synonym">RvY_12626.2</name>
    <name evidence="1" type="ORF">RvY_12626-2</name>
</gene>
<comment type="caution">
    <text evidence="1">The sequence shown here is derived from an EMBL/GenBank/DDBJ whole genome shotgun (WGS) entry which is preliminary data.</text>
</comment>
<proteinExistence type="predicted"/>
<sequence length="186" mass="18857">MGSTALLVTSSVTGSPTAPTAVTRAAVSSSSNAATCALSSPHIDAMVKTIAKMARMKASAPVSANPCPSQRWSVPRISSTATVSSASPTISGVTWRGTAVMATMRKTVPVTGRTSSSARTVAASKAGANAIAPTTAAIDRMKWAVPLMLARLTSTSAAMGLVRFGTWPARTVVAVVEDFLSGSNCI</sequence>
<reference evidence="1 2" key="1">
    <citation type="journal article" date="2016" name="Nat. Commun.">
        <title>Extremotolerant tardigrade genome and improved radiotolerance of human cultured cells by tardigrade-unique protein.</title>
        <authorList>
            <person name="Hashimoto T."/>
            <person name="Horikawa D.D."/>
            <person name="Saito Y."/>
            <person name="Kuwahara H."/>
            <person name="Kozuka-Hata H."/>
            <person name="Shin-I T."/>
            <person name="Minakuchi Y."/>
            <person name="Ohishi K."/>
            <person name="Motoyama A."/>
            <person name="Aizu T."/>
            <person name="Enomoto A."/>
            <person name="Kondo K."/>
            <person name="Tanaka S."/>
            <person name="Hara Y."/>
            <person name="Koshikawa S."/>
            <person name="Sagara H."/>
            <person name="Miura T."/>
            <person name="Yokobori S."/>
            <person name="Miyagawa K."/>
            <person name="Suzuki Y."/>
            <person name="Kubo T."/>
            <person name="Oyama M."/>
            <person name="Kohara Y."/>
            <person name="Fujiyama A."/>
            <person name="Arakawa K."/>
            <person name="Katayama T."/>
            <person name="Toyoda A."/>
            <person name="Kunieda T."/>
        </authorList>
    </citation>
    <scope>NUCLEOTIDE SEQUENCE [LARGE SCALE GENOMIC DNA]</scope>
    <source>
        <strain evidence="1 2">YOKOZUNA-1</strain>
    </source>
</reference>